<organism evidence="3 4">
    <name type="scientific">Antrihabitans cavernicola</name>
    <dbReference type="NCBI Taxonomy" id="2495913"/>
    <lineage>
        <taxon>Bacteria</taxon>
        <taxon>Bacillati</taxon>
        <taxon>Actinomycetota</taxon>
        <taxon>Actinomycetes</taxon>
        <taxon>Mycobacteriales</taxon>
        <taxon>Nocardiaceae</taxon>
        <taxon>Antrihabitans</taxon>
    </lineage>
</organism>
<dbReference type="RefSeq" id="WP_149432480.1">
    <property type="nucleotide sequence ID" value="NZ_VLNY01000014.1"/>
</dbReference>
<dbReference type="CDD" id="cd00009">
    <property type="entry name" value="AAA"/>
    <property type="match status" value="1"/>
</dbReference>
<dbReference type="OrthoDB" id="9783370at2"/>
<dbReference type="InterPro" id="IPR003593">
    <property type="entry name" value="AAA+_ATPase"/>
</dbReference>
<comment type="caution">
    <text evidence="3">The sequence shown here is derived from an EMBL/GenBank/DDBJ whole genome shotgun (WGS) entry which is preliminary data.</text>
</comment>
<feature type="region of interest" description="Disordered" evidence="1">
    <location>
        <begin position="1"/>
        <end position="22"/>
    </location>
</feature>
<dbReference type="PANTHER" id="PTHR42759:SF1">
    <property type="entry name" value="MAGNESIUM-CHELATASE SUBUNIT CHLD"/>
    <property type="match status" value="1"/>
</dbReference>
<accession>A0A5A7S3Y0</accession>
<feature type="compositionally biased region" description="Basic and acidic residues" evidence="1">
    <location>
        <begin position="356"/>
        <end position="366"/>
    </location>
</feature>
<dbReference type="InterPro" id="IPR050764">
    <property type="entry name" value="CbbQ/NirQ/NorQ/GpvN"/>
</dbReference>
<sequence>MSASEYDETDRGETDCDDTTNFESAQDLREALRAVEYIADDDLSTVVHLATALERPLLLEGPAGVGKTELAKALAAASGRRLIRLQCYEGLDDNRALYEWDYAKQLLHVQMLRDRITAVAEEITDIDEASRYLAGRDFGLYTESFLSVRPLLESVLSDDPVVLLIDEVDRTEESMEALLLEVLAEKQVTIPEIGTFEARSVPWVILTSNDTRELSAALKRRCLHFHLDFPSPDREREIVTARAPEVSAEVAADVVELARTLRELPLRKSPSISEVIDAARGAMVLQHRGVGLTEHTRSTLLAVLLKYTSDRKIAVDRFDGRRSDAPSASSAAPKAVRDTVAARPANTTTTAFRGRGGRDHGGIGKR</sequence>
<dbReference type="Pfam" id="PF00004">
    <property type="entry name" value="AAA"/>
    <property type="match status" value="1"/>
</dbReference>
<dbReference type="GO" id="GO:0016887">
    <property type="term" value="F:ATP hydrolysis activity"/>
    <property type="evidence" value="ECO:0007669"/>
    <property type="project" value="InterPro"/>
</dbReference>
<dbReference type="SUPFAM" id="SSF52540">
    <property type="entry name" value="P-loop containing nucleoside triphosphate hydrolases"/>
    <property type="match status" value="1"/>
</dbReference>
<protein>
    <submittedName>
        <fullName evidence="3">MoxR family ATPase</fullName>
    </submittedName>
</protein>
<dbReference type="PRINTS" id="PR00830">
    <property type="entry name" value="ENDOLAPTASE"/>
</dbReference>
<name>A0A5A7S3Y0_9NOCA</name>
<dbReference type="Gene3D" id="3.40.50.300">
    <property type="entry name" value="P-loop containing nucleotide triphosphate hydrolases"/>
    <property type="match status" value="1"/>
</dbReference>
<dbReference type="InterPro" id="IPR003959">
    <property type="entry name" value="ATPase_AAA_core"/>
</dbReference>
<dbReference type="NCBIfam" id="NF047784">
    <property type="entry name" value="MadB_ATPase"/>
    <property type="match status" value="1"/>
</dbReference>
<dbReference type="InterPro" id="IPR027417">
    <property type="entry name" value="P-loop_NTPase"/>
</dbReference>
<gene>
    <name evidence="3" type="ORF">FOY51_21865</name>
</gene>
<dbReference type="Proteomes" id="UP000322244">
    <property type="component" value="Unassembled WGS sequence"/>
</dbReference>
<evidence type="ECO:0000256" key="1">
    <source>
        <dbReference type="SAM" id="MobiDB-lite"/>
    </source>
</evidence>
<feature type="domain" description="AAA+ ATPase" evidence="2">
    <location>
        <begin position="53"/>
        <end position="233"/>
    </location>
</feature>
<dbReference type="SMART" id="SM00382">
    <property type="entry name" value="AAA"/>
    <property type="match status" value="1"/>
</dbReference>
<dbReference type="PANTHER" id="PTHR42759">
    <property type="entry name" value="MOXR FAMILY PROTEIN"/>
    <property type="match status" value="1"/>
</dbReference>
<evidence type="ECO:0000313" key="3">
    <source>
        <dbReference type="EMBL" id="KAA0020099.1"/>
    </source>
</evidence>
<feature type="region of interest" description="Disordered" evidence="1">
    <location>
        <begin position="320"/>
        <end position="366"/>
    </location>
</feature>
<dbReference type="EMBL" id="VLNY01000014">
    <property type="protein sequence ID" value="KAA0020099.1"/>
    <property type="molecule type" value="Genomic_DNA"/>
</dbReference>
<dbReference type="GO" id="GO:0005524">
    <property type="term" value="F:ATP binding"/>
    <property type="evidence" value="ECO:0007669"/>
    <property type="project" value="InterPro"/>
</dbReference>
<dbReference type="AlphaFoldDB" id="A0A5A7S3Y0"/>
<evidence type="ECO:0000313" key="4">
    <source>
        <dbReference type="Proteomes" id="UP000322244"/>
    </source>
</evidence>
<keyword evidence="4" id="KW-1185">Reference proteome</keyword>
<proteinExistence type="predicted"/>
<evidence type="ECO:0000259" key="2">
    <source>
        <dbReference type="SMART" id="SM00382"/>
    </source>
</evidence>
<reference evidence="3 4" key="1">
    <citation type="submission" date="2019-07" db="EMBL/GenBank/DDBJ databases">
        <title>Rhodococcus cavernicolus sp. nov., isolated from a cave.</title>
        <authorList>
            <person name="Lee S.D."/>
        </authorList>
    </citation>
    <scope>NUCLEOTIDE SEQUENCE [LARGE SCALE GENOMIC DNA]</scope>
    <source>
        <strain evidence="3 4">C1-24</strain>
    </source>
</reference>